<dbReference type="GO" id="GO:0016491">
    <property type="term" value="F:oxidoreductase activity"/>
    <property type="evidence" value="ECO:0007669"/>
    <property type="project" value="UniProtKB-KW"/>
</dbReference>
<evidence type="ECO:0000256" key="3">
    <source>
        <dbReference type="RuleBase" id="RU000363"/>
    </source>
</evidence>
<dbReference type="FunFam" id="3.40.50.720:FF:000084">
    <property type="entry name" value="Short-chain dehydrogenase reductase"/>
    <property type="match status" value="1"/>
</dbReference>
<dbReference type="CDD" id="cd05233">
    <property type="entry name" value="SDR_c"/>
    <property type="match status" value="1"/>
</dbReference>
<gene>
    <name evidence="4" type="ORF">A2642_03145</name>
</gene>
<dbReference type="PANTHER" id="PTHR43639">
    <property type="entry name" value="OXIDOREDUCTASE, SHORT-CHAIN DEHYDROGENASE/REDUCTASE FAMILY (AFU_ORTHOLOGUE AFUA_5G02870)"/>
    <property type="match status" value="1"/>
</dbReference>
<dbReference type="InterPro" id="IPR020904">
    <property type="entry name" value="Sc_DH/Rdtase_CS"/>
</dbReference>
<dbReference type="PRINTS" id="PR00080">
    <property type="entry name" value="SDRFAMILY"/>
</dbReference>
<organism evidence="4 5">
    <name type="scientific">Candidatus Nomurabacteria bacterium RIFCSPHIGHO2_01_FULL_39_10</name>
    <dbReference type="NCBI Taxonomy" id="1801733"/>
    <lineage>
        <taxon>Bacteria</taxon>
        <taxon>Candidatus Nomuraibacteriota</taxon>
    </lineage>
</organism>
<comment type="caution">
    <text evidence="4">The sequence shown here is derived from an EMBL/GenBank/DDBJ whole genome shotgun (WGS) entry which is preliminary data.</text>
</comment>
<evidence type="ECO:0000313" key="4">
    <source>
        <dbReference type="EMBL" id="OGI65080.1"/>
    </source>
</evidence>
<dbReference type="SUPFAM" id="SSF51735">
    <property type="entry name" value="NAD(P)-binding Rossmann-fold domains"/>
    <property type="match status" value="1"/>
</dbReference>
<evidence type="ECO:0000313" key="5">
    <source>
        <dbReference type="Proteomes" id="UP000178700"/>
    </source>
</evidence>
<dbReference type="Gene3D" id="3.40.50.720">
    <property type="entry name" value="NAD(P)-binding Rossmann-like Domain"/>
    <property type="match status" value="1"/>
</dbReference>
<dbReference type="PROSITE" id="PS00061">
    <property type="entry name" value="ADH_SHORT"/>
    <property type="match status" value="1"/>
</dbReference>
<accession>A0A1F6V5U8</accession>
<dbReference type="PANTHER" id="PTHR43639:SF1">
    <property type="entry name" value="SHORT-CHAIN DEHYDROGENASE_REDUCTASE FAMILY PROTEIN"/>
    <property type="match status" value="1"/>
</dbReference>
<dbReference type="PRINTS" id="PR00081">
    <property type="entry name" value="GDHRDH"/>
</dbReference>
<evidence type="ECO:0000256" key="1">
    <source>
        <dbReference type="ARBA" id="ARBA00006484"/>
    </source>
</evidence>
<dbReference type="InterPro" id="IPR036291">
    <property type="entry name" value="NAD(P)-bd_dom_sf"/>
</dbReference>
<dbReference type="AlphaFoldDB" id="A0A1F6V5U8"/>
<keyword evidence="2" id="KW-0560">Oxidoreductase</keyword>
<name>A0A1F6V5U8_9BACT</name>
<dbReference type="InterPro" id="IPR002347">
    <property type="entry name" value="SDR_fam"/>
</dbReference>
<dbReference type="Proteomes" id="UP000178700">
    <property type="component" value="Unassembled WGS sequence"/>
</dbReference>
<evidence type="ECO:0000256" key="2">
    <source>
        <dbReference type="ARBA" id="ARBA00023002"/>
    </source>
</evidence>
<dbReference type="EMBL" id="MFTJ01000030">
    <property type="protein sequence ID" value="OGI65080.1"/>
    <property type="molecule type" value="Genomic_DNA"/>
</dbReference>
<dbReference type="Pfam" id="PF00106">
    <property type="entry name" value="adh_short"/>
    <property type="match status" value="1"/>
</dbReference>
<protein>
    <submittedName>
        <fullName evidence="4">Uncharacterized protein</fullName>
    </submittedName>
</protein>
<sequence>MELQDKVVLITGSSTGIGKETAIALAKEGARVVITYHNTQKEGEAVLKECEKYGNCVLFHLDVTDNTSIEDVVQKVIDHFGKIDILVNNAGCFVYKTLEKQTCEDIERQLQVNLRGAILMTLACLPYLKKQSDAVIINVASVLSKQSIIQGTVYCASKFGLRGFTQALALELPKHVRTYCVNPGLTATKMTGFQGISAGQVADVIVAAVQEVLGKKSGEDVDVRDFVVRGKK</sequence>
<comment type="similarity">
    <text evidence="1 3">Belongs to the short-chain dehydrogenases/reductases (SDR) family.</text>
</comment>
<proteinExistence type="inferred from homology"/>
<reference evidence="4 5" key="1">
    <citation type="journal article" date="2016" name="Nat. Commun.">
        <title>Thousands of microbial genomes shed light on interconnected biogeochemical processes in an aquifer system.</title>
        <authorList>
            <person name="Anantharaman K."/>
            <person name="Brown C.T."/>
            <person name="Hug L.A."/>
            <person name="Sharon I."/>
            <person name="Castelle C.J."/>
            <person name="Probst A.J."/>
            <person name="Thomas B.C."/>
            <person name="Singh A."/>
            <person name="Wilkins M.J."/>
            <person name="Karaoz U."/>
            <person name="Brodie E.L."/>
            <person name="Williams K.H."/>
            <person name="Hubbard S.S."/>
            <person name="Banfield J.F."/>
        </authorList>
    </citation>
    <scope>NUCLEOTIDE SEQUENCE [LARGE SCALE GENOMIC DNA]</scope>
</reference>